<evidence type="ECO:0000256" key="4">
    <source>
        <dbReference type="ARBA" id="ARBA00023163"/>
    </source>
</evidence>
<evidence type="ECO:0000313" key="8">
    <source>
        <dbReference type="EMBL" id="CAI9094282.1"/>
    </source>
</evidence>
<dbReference type="GO" id="GO:0000981">
    <property type="term" value="F:DNA-binding transcription factor activity, RNA polymerase II-specific"/>
    <property type="evidence" value="ECO:0007669"/>
    <property type="project" value="TreeGrafter"/>
</dbReference>
<keyword evidence="9" id="KW-1185">Reference proteome</keyword>
<dbReference type="SUPFAM" id="SSF55455">
    <property type="entry name" value="SRF-like"/>
    <property type="match status" value="1"/>
</dbReference>
<evidence type="ECO:0000313" key="9">
    <source>
        <dbReference type="Proteomes" id="UP001161247"/>
    </source>
</evidence>
<feature type="region of interest" description="Disordered" evidence="6">
    <location>
        <begin position="80"/>
        <end position="132"/>
    </location>
</feature>
<dbReference type="PANTHER" id="PTHR11945:SF779">
    <property type="entry name" value="AGAMOUS-LIKE MADS-BOX PROTEIN AGL61"/>
    <property type="match status" value="1"/>
</dbReference>
<keyword evidence="2" id="KW-0805">Transcription regulation</keyword>
<protein>
    <submittedName>
        <fullName evidence="8">OLC1v1029994C1</fullName>
    </submittedName>
</protein>
<keyword evidence="5" id="KW-0539">Nucleus</keyword>
<evidence type="ECO:0000256" key="1">
    <source>
        <dbReference type="ARBA" id="ARBA00004123"/>
    </source>
</evidence>
<name>A0AAV1CFS9_OLDCO</name>
<reference evidence="8" key="1">
    <citation type="submission" date="2023-03" db="EMBL/GenBank/DDBJ databases">
        <authorList>
            <person name="Julca I."/>
        </authorList>
    </citation>
    <scope>NUCLEOTIDE SEQUENCE</scope>
</reference>
<dbReference type="InterPro" id="IPR036879">
    <property type="entry name" value="TF_MADSbox_sf"/>
</dbReference>
<dbReference type="GO" id="GO:0005634">
    <property type="term" value="C:nucleus"/>
    <property type="evidence" value="ECO:0007669"/>
    <property type="project" value="UniProtKB-SubCell"/>
</dbReference>
<gene>
    <name evidence="8" type="ORF">OLC1_LOCUS5483</name>
</gene>
<dbReference type="PANTHER" id="PTHR11945">
    <property type="entry name" value="MADS BOX PROTEIN"/>
    <property type="match status" value="1"/>
</dbReference>
<feature type="domain" description="MADS-box" evidence="7">
    <location>
        <begin position="1"/>
        <end position="61"/>
    </location>
</feature>
<evidence type="ECO:0000256" key="5">
    <source>
        <dbReference type="ARBA" id="ARBA00023242"/>
    </source>
</evidence>
<keyword evidence="4" id="KW-0804">Transcription</keyword>
<keyword evidence="3" id="KW-0238">DNA-binding</keyword>
<dbReference type="GO" id="GO:0000978">
    <property type="term" value="F:RNA polymerase II cis-regulatory region sequence-specific DNA binding"/>
    <property type="evidence" value="ECO:0007669"/>
    <property type="project" value="TreeGrafter"/>
</dbReference>
<organism evidence="8 9">
    <name type="scientific">Oldenlandia corymbosa var. corymbosa</name>
    <dbReference type="NCBI Taxonomy" id="529605"/>
    <lineage>
        <taxon>Eukaryota</taxon>
        <taxon>Viridiplantae</taxon>
        <taxon>Streptophyta</taxon>
        <taxon>Embryophyta</taxon>
        <taxon>Tracheophyta</taxon>
        <taxon>Spermatophyta</taxon>
        <taxon>Magnoliopsida</taxon>
        <taxon>eudicotyledons</taxon>
        <taxon>Gunneridae</taxon>
        <taxon>Pentapetalae</taxon>
        <taxon>asterids</taxon>
        <taxon>lamiids</taxon>
        <taxon>Gentianales</taxon>
        <taxon>Rubiaceae</taxon>
        <taxon>Rubioideae</taxon>
        <taxon>Spermacoceae</taxon>
        <taxon>Hedyotis-Oldenlandia complex</taxon>
        <taxon>Oldenlandia</taxon>
    </lineage>
</organism>
<dbReference type="InterPro" id="IPR002100">
    <property type="entry name" value="TF_MADSbox"/>
</dbReference>
<feature type="compositionally biased region" description="Basic and acidic residues" evidence="6">
    <location>
        <begin position="121"/>
        <end position="132"/>
    </location>
</feature>
<dbReference type="AlphaFoldDB" id="A0AAV1CFS9"/>
<evidence type="ECO:0000256" key="6">
    <source>
        <dbReference type="SAM" id="MobiDB-lite"/>
    </source>
</evidence>
<dbReference type="SMART" id="SM00432">
    <property type="entry name" value="MADS"/>
    <property type="match status" value="1"/>
</dbReference>
<feature type="compositionally biased region" description="Acidic residues" evidence="6">
    <location>
        <begin position="94"/>
        <end position="109"/>
    </location>
</feature>
<comment type="subcellular location">
    <subcellularLocation>
        <location evidence="1">Nucleus</location>
    </subcellularLocation>
</comment>
<dbReference type="EMBL" id="OX459119">
    <property type="protein sequence ID" value="CAI9094282.1"/>
    <property type="molecule type" value="Genomic_DNA"/>
</dbReference>
<evidence type="ECO:0000256" key="3">
    <source>
        <dbReference type="ARBA" id="ARBA00023125"/>
    </source>
</evidence>
<dbReference type="Gene3D" id="3.40.1810.10">
    <property type="entry name" value="Transcription factor, MADS-box"/>
    <property type="match status" value="1"/>
</dbReference>
<evidence type="ECO:0000256" key="2">
    <source>
        <dbReference type="ARBA" id="ARBA00023015"/>
    </source>
</evidence>
<dbReference type="Pfam" id="PF00319">
    <property type="entry name" value="SRF-TF"/>
    <property type="match status" value="1"/>
</dbReference>
<sequence length="179" mass="20316">MVRRRVEIKKIDDNNKRQVTFTKRRQGLFKKANELCKKCDCQIAVMAVSKAGNLFAFGNPTFDATVQRYLDVKAAEAAAGVPETKADVLHQQQEEPESEEDSESTDLEEDKSLALRLAPPQEKKEEEKKVEEETALWDIPVDEMGLDELQKLNARMEEVKKRIADRANDIIRIGGSVKN</sequence>
<dbReference type="PROSITE" id="PS50066">
    <property type="entry name" value="MADS_BOX_2"/>
    <property type="match status" value="1"/>
</dbReference>
<accession>A0AAV1CFS9</accession>
<proteinExistence type="predicted"/>
<dbReference type="Proteomes" id="UP001161247">
    <property type="component" value="Chromosome 2"/>
</dbReference>
<dbReference type="GO" id="GO:0046983">
    <property type="term" value="F:protein dimerization activity"/>
    <property type="evidence" value="ECO:0007669"/>
    <property type="project" value="InterPro"/>
</dbReference>
<evidence type="ECO:0000259" key="7">
    <source>
        <dbReference type="PROSITE" id="PS50066"/>
    </source>
</evidence>
<dbReference type="PRINTS" id="PR00404">
    <property type="entry name" value="MADSDOMAIN"/>
</dbReference>